<dbReference type="PROSITE" id="PS51257">
    <property type="entry name" value="PROKAR_LIPOPROTEIN"/>
    <property type="match status" value="1"/>
</dbReference>
<evidence type="ECO:0000256" key="1">
    <source>
        <dbReference type="SAM" id="SignalP"/>
    </source>
</evidence>
<keyword evidence="3" id="KW-1185">Reference proteome</keyword>
<gene>
    <name evidence="2" type="ORF">HNQ41_000455</name>
</gene>
<dbReference type="Proteomes" id="UP000551878">
    <property type="component" value="Unassembled WGS sequence"/>
</dbReference>
<evidence type="ECO:0000313" key="2">
    <source>
        <dbReference type="EMBL" id="MBB5172311.1"/>
    </source>
</evidence>
<feature type="chain" id="PRO_5038971210" description="Lipoprotein" evidence="1">
    <location>
        <begin position="20"/>
        <end position="198"/>
    </location>
</feature>
<keyword evidence="1" id="KW-0732">Signal</keyword>
<feature type="signal peptide" evidence="1">
    <location>
        <begin position="1"/>
        <end position="19"/>
    </location>
</feature>
<reference evidence="2 3" key="1">
    <citation type="submission" date="2020-08" db="EMBL/GenBank/DDBJ databases">
        <title>Genomic Encyclopedia of Type Strains, Phase IV (KMG-IV): sequencing the most valuable type-strain genomes for metagenomic binning, comparative biology and taxonomic classification.</title>
        <authorList>
            <person name="Goeker M."/>
        </authorList>
    </citation>
    <scope>NUCLEOTIDE SEQUENCE [LARGE SCALE GENOMIC DNA]</scope>
    <source>
        <strain evidence="2 3">DSM 24696</strain>
    </source>
</reference>
<evidence type="ECO:0000313" key="3">
    <source>
        <dbReference type="Proteomes" id="UP000551878"/>
    </source>
</evidence>
<dbReference type="EMBL" id="JACHHB010000002">
    <property type="protein sequence ID" value="MBB5172311.1"/>
    <property type="molecule type" value="Genomic_DNA"/>
</dbReference>
<comment type="caution">
    <text evidence="2">The sequence shown here is derived from an EMBL/GenBank/DDBJ whole genome shotgun (WGS) entry which is preliminary data.</text>
</comment>
<dbReference type="RefSeq" id="WP_184662801.1">
    <property type="nucleotide sequence ID" value="NZ_JACHHB010000002.1"/>
</dbReference>
<protein>
    <recommendedName>
        <fullName evidence="4">Lipoprotein</fullName>
    </recommendedName>
</protein>
<name>A0A840QLT0_9BACI</name>
<evidence type="ECO:0008006" key="4">
    <source>
        <dbReference type="Google" id="ProtNLM"/>
    </source>
</evidence>
<proteinExistence type="predicted"/>
<sequence>MRFLFILFIPLLFTVACSANDDETAAKIDEEVQFPYSFPQFDELDISEVRVSPRDGDAQELSIAYTVSDDSAERALLDVDEEDQEKYDYRTIYGPYERDTVNLGIRQSPRPIGLREDVYSYDDSATLNSWPSIDVGESTLYFSYNEDLSGGMVQFMTEYKDTFYNVNIEEIGSNLTNRELEEKIEEIFLEIQDSYRKS</sequence>
<organism evidence="2 3">
    <name type="scientific">Texcoconibacillus texcoconensis</name>
    <dbReference type="NCBI Taxonomy" id="1095777"/>
    <lineage>
        <taxon>Bacteria</taxon>
        <taxon>Bacillati</taxon>
        <taxon>Bacillota</taxon>
        <taxon>Bacilli</taxon>
        <taxon>Bacillales</taxon>
        <taxon>Bacillaceae</taxon>
        <taxon>Texcoconibacillus</taxon>
    </lineage>
</organism>
<accession>A0A840QLT0</accession>
<dbReference type="AlphaFoldDB" id="A0A840QLT0"/>